<comment type="caution">
    <text evidence="1">The sequence shown here is derived from an EMBL/GenBank/DDBJ whole genome shotgun (WGS) entry which is preliminary data.</text>
</comment>
<sequence length="92" mass="9899">PFSAVADYSTIVCGDMSVFWIFDSVVCQFCDELASVLVDFAKHAANNGEDIDCRCKSLQPRATSNGPTKPFVPSPTTSGAYFWSMPAAALLL</sequence>
<keyword evidence="2" id="KW-1185">Reference proteome</keyword>
<name>K0SFN4_THAOC</name>
<protein>
    <submittedName>
        <fullName evidence="1">Uncharacterized protein</fullName>
    </submittedName>
</protein>
<organism evidence="1 2">
    <name type="scientific">Thalassiosira oceanica</name>
    <name type="common">Marine diatom</name>
    <dbReference type="NCBI Taxonomy" id="159749"/>
    <lineage>
        <taxon>Eukaryota</taxon>
        <taxon>Sar</taxon>
        <taxon>Stramenopiles</taxon>
        <taxon>Ochrophyta</taxon>
        <taxon>Bacillariophyta</taxon>
        <taxon>Coscinodiscophyceae</taxon>
        <taxon>Thalassiosirophycidae</taxon>
        <taxon>Thalassiosirales</taxon>
        <taxon>Thalassiosiraceae</taxon>
        <taxon>Thalassiosira</taxon>
    </lineage>
</organism>
<reference evidence="1 2" key="1">
    <citation type="journal article" date="2012" name="Genome Biol.">
        <title>Genome and low-iron response of an oceanic diatom adapted to chronic iron limitation.</title>
        <authorList>
            <person name="Lommer M."/>
            <person name="Specht M."/>
            <person name="Roy A.S."/>
            <person name="Kraemer L."/>
            <person name="Andreson R."/>
            <person name="Gutowska M.A."/>
            <person name="Wolf J."/>
            <person name="Bergner S.V."/>
            <person name="Schilhabel M.B."/>
            <person name="Klostermeier U.C."/>
            <person name="Beiko R.G."/>
            <person name="Rosenstiel P."/>
            <person name="Hippler M."/>
            <person name="Laroche J."/>
        </authorList>
    </citation>
    <scope>NUCLEOTIDE SEQUENCE [LARGE SCALE GENOMIC DNA]</scope>
    <source>
        <strain evidence="1 2">CCMP1005</strain>
    </source>
</reference>
<evidence type="ECO:0000313" key="1">
    <source>
        <dbReference type="EMBL" id="EJK59696.1"/>
    </source>
</evidence>
<gene>
    <name evidence="1" type="ORF">THAOC_20045</name>
</gene>
<accession>K0SFN4</accession>
<dbReference type="Proteomes" id="UP000266841">
    <property type="component" value="Unassembled WGS sequence"/>
</dbReference>
<evidence type="ECO:0000313" key="2">
    <source>
        <dbReference type="Proteomes" id="UP000266841"/>
    </source>
</evidence>
<feature type="non-terminal residue" evidence="1">
    <location>
        <position position="1"/>
    </location>
</feature>
<proteinExistence type="predicted"/>
<dbReference type="AlphaFoldDB" id="K0SFN4"/>
<dbReference type="EMBL" id="AGNL01022521">
    <property type="protein sequence ID" value="EJK59696.1"/>
    <property type="molecule type" value="Genomic_DNA"/>
</dbReference>